<evidence type="ECO:0000313" key="2">
    <source>
        <dbReference type="EMBL" id="KII62497.1"/>
    </source>
</evidence>
<organism evidence="2 3">
    <name type="scientific">Thelohanellus kitauei</name>
    <name type="common">Myxosporean</name>
    <dbReference type="NCBI Taxonomy" id="669202"/>
    <lineage>
        <taxon>Eukaryota</taxon>
        <taxon>Metazoa</taxon>
        <taxon>Cnidaria</taxon>
        <taxon>Myxozoa</taxon>
        <taxon>Myxosporea</taxon>
        <taxon>Bivalvulida</taxon>
        <taxon>Platysporina</taxon>
        <taxon>Myxobolidae</taxon>
        <taxon>Thelohanellus</taxon>
    </lineage>
</organism>
<name>A0A0C2J0B6_THEKT</name>
<evidence type="ECO:0000313" key="3">
    <source>
        <dbReference type="Proteomes" id="UP000031668"/>
    </source>
</evidence>
<dbReference type="AlphaFoldDB" id="A0A0C2J0B6"/>
<dbReference type="EMBL" id="JWZT01004956">
    <property type="protein sequence ID" value="KII62497.1"/>
    <property type="molecule type" value="Genomic_DNA"/>
</dbReference>
<comment type="caution">
    <text evidence="2">The sequence shown here is derived from an EMBL/GenBank/DDBJ whole genome shotgun (WGS) entry which is preliminary data.</text>
</comment>
<feature type="compositionally biased region" description="Basic and acidic residues" evidence="1">
    <location>
        <begin position="131"/>
        <end position="152"/>
    </location>
</feature>
<gene>
    <name evidence="2" type="ORF">RF11_11697</name>
</gene>
<protein>
    <submittedName>
        <fullName evidence="2">Uncharacterized protein</fullName>
    </submittedName>
</protein>
<dbReference type="Proteomes" id="UP000031668">
    <property type="component" value="Unassembled WGS sequence"/>
</dbReference>
<reference evidence="2 3" key="1">
    <citation type="journal article" date="2014" name="Genome Biol. Evol.">
        <title>The genome of the myxosporean Thelohanellus kitauei shows adaptations to nutrient acquisition within its fish host.</title>
        <authorList>
            <person name="Yang Y."/>
            <person name="Xiong J."/>
            <person name="Zhou Z."/>
            <person name="Huo F."/>
            <person name="Miao W."/>
            <person name="Ran C."/>
            <person name="Liu Y."/>
            <person name="Zhang J."/>
            <person name="Feng J."/>
            <person name="Wang M."/>
            <person name="Wang M."/>
            <person name="Wang L."/>
            <person name="Yao B."/>
        </authorList>
    </citation>
    <scope>NUCLEOTIDE SEQUENCE [LARGE SCALE GENOMIC DNA]</scope>
    <source>
        <strain evidence="2">Wuqing</strain>
    </source>
</reference>
<sequence length="193" mass="22465">MTISSCNALLNSGKLDNTTPIHVSKSKIKGDKLRKFRHIQFHPSFDNINARLREFYATHNIEKKFEYSYRNALSTHGCFFNFNHSFRERIQENRIKMPSQVGNNVGLYRLSKISGIKYEKDAETTTTTNINEKDEAQDKNHSNPETKDQEKAIDPCFETMNTEYRPLCTKIFDPNDPDSYRSARDLIFSNIDI</sequence>
<feature type="region of interest" description="Disordered" evidence="1">
    <location>
        <begin position="124"/>
        <end position="152"/>
    </location>
</feature>
<accession>A0A0C2J0B6</accession>
<evidence type="ECO:0000256" key="1">
    <source>
        <dbReference type="SAM" id="MobiDB-lite"/>
    </source>
</evidence>
<proteinExistence type="predicted"/>
<keyword evidence="3" id="KW-1185">Reference proteome</keyword>